<dbReference type="Pfam" id="PF00195">
    <property type="entry name" value="Chal_sti_synt_N"/>
    <property type="match status" value="1"/>
</dbReference>
<dbReference type="InterPro" id="IPR016039">
    <property type="entry name" value="Thiolase-like"/>
</dbReference>
<dbReference type="SUPFAM" id="SSF53901">
    <property type="entry name" value="Thiolase-like"/>
    <property type="match status" value="1"/>
</dbReference>
<dbReference type="AlphaFoldDB" id="A0A7J8XXF0"/>
<evidence type="ECO:0000313" key="2">
    <source>
        <dbReference type="EMBL" id="MBA0691976.1"/>
    </source>
</evidence>
<evidence type="ECO:0000259" key="1">
    <source>
        <dbReference type="Pfam" id="PF00195"/>
    </source>
</evidence>
<dbReference type="PANTHER" id="PTHR11877:SF57">
    <property type="entry name" value="CHALCONE SYNTHASE"/>
    <property type="match status" value="1"/>
</dbReference>
<sequence length="77" mass="8826">MTTENNLEGCGVEKLATILAIGITNTPNYFYQADHLDFYFRVTKSEKSAIKKRYMHLSEAMLKENPCLTIYKAPSFD</sequence>
<evidence type="ECO:0000313" key="3">
    <source>
        <dbReference type="Proteomes" id="UP000593577"/>
    </source>
</evidence>
<gene>
    <name evidence="2" type="ORF">Goari_009574</name>
</gene>
<dbReference type="GO" id="GO:0030639">
    <property type="term" value="P:polyketide biosynthetic process"/>
    <property type="evidence" value="ECO:0007669"/>
    <property type="project" value="TreeGrafter"/>
</dbReference>
<protein>
    <recommendedName>
        <fullName evidence="1">Chalcone/stilbene synthase N-terminal domain-containing protein</fullName>
    </recommendedName>
</protein>
<dbReference type="InterPro" id="IPR001099">
    <property type="entry name" value="Chalcone/stilbene_synt_N"/>
</dbReference>
<keyword evidence="3" id="KW-1185">Reference proteome</keyword>
<reference evidence="2 3" key="1">
    <citation type="journal article" date="2019" name="Genome Biol. Evol.">
        <title>Insights into the evolution of the New World diploid cottons (Gossypium, subgenus Houzingenia) based on genome sequencing.</title>
        <authorList>
            <person name="Grover C.E."/>
            <person name="Arick M.A. 2nd"/>
            <person name="Thrash A."/>
            <person name="Conover J.L."/>
            <person name="Sanders W.S."/>
            <person name="Peterson D.G."/>
            <person name="Frelichowski J.E."/>
            <person name="Scheffler J.A."/>
            <person name="Scheffler B.E."/>
            <person name="Wendel J.F."/>
        </authorList>
    </citation>
    <scope>NUCLEOTIDE SEQUENCE [LARGE SCALE GENOMIC DNA]</scope>
    <source>
        <strain evidence="2">185</strain>
        <tissue evidence="2">Leaf</tissue>
    </source>
</reference>
<organism evidence="2 3">
    <name type="scientific">Gossypium aridum</name>
    <name type="common">American cotton</name>
    <name type="synonym">Erioxylum aridum</name>
    <dbReference type="NCBI Taxonomy" id="34290"/>
    <lineage>
        <taxon>Eukaryota</taxon>
        <taxon>Viridiplantae</taxon>
        <taxon>Streptophyta</taxon>
        <taxon>Embryophyta</taxon>
        <taxon>Tracheophyta</taxon>
        <taxon>Spermatophyta</taxon>
        <taxon>Magnoliopsida</taxon>
        <taxon>eudicotyledons</taxon>
        <taxon>Gunneridae</taxon>
        <taxon>Pentapetalae</taxon>
        <taxon>rosids</taxon>
        <taxon>malvids</taxon>
        <taxon>Malvales</taxon>
        <taxon>Malvaceae</taxon>
        <taxon>Malvoideae</taxon>
        <taxon>Gossypium</taxon>
    </lineage>
</organism>
<dbReference type="GO" id="GO:0016747">
    <property type="term" value="F:acyltransferase activity, transferring groups other than amino-acyl groups"/>
    <property type="evidence" value="ECO:0007669"/>
    <property type="project" value="InterPro"/>
</dbReference>
<comment type="caution">
    <text evidence="2">The sequence shown here is derived from an EMBL/GenBank/DDBJ whole genome shotgun (WGS) entry which is preliminary data.</text>
</comment>
<proteinExistence type="predicted"/>
<dbReference type="InterPro" id="IPR011141">
    <property type="entry name" value="Polyketide_synthase_type-III"/>
</dbReference>
<dbReference type="EMBL" id="JABFAA010000009">
    <property type="protein sequence ID" value="MBA0691976.1"/>
    <property type="molecule type" value="Genomic_DNA"/>
</dbReference>
<accession>A0A7J8XXF0</accession>
<dbReference type="Proteomes" id="UP000593577">
    <property type="component" value="Unassembled WGS sequence"/>
</dbReference>
<feature type="domain" description="Chalcone/stilbene synthase N-terminal" evidence="1">
    <location>
        <begin position="14"/>
        <end position="76"/>
    </location>
</feature>
<dbReference type="PANTHER" id="PTHR11877">
    <property type="entry name" value="HYDROXYMETHYLGLUTARYL-COA SYNTHASE"/>
    <property type="match status" value="1"/>
</dbReference>
<name>A0A7J8XXF0_GOSAI</name>
<dbReference type="Gene3D" id="3.40.47.10">
    <property type="match status" value="1"/>
</dbReference>
<feature type="non-terminal residue" evidence="2">
    <location>
        <position position="77"/>
    </location>
</feature>